<dbReference type="KEGG" id="plal:FXN65_15380"/>
<dbReference type="InterPro" id="IPR037026">
    <property type="entry name" value="Vgr_OB-fold_dom_sf"/>
</dbReference>
<dbReference type="InterPro" id="IPR013046">
    <property type="entry name" value="GpV/Gp45"/>
</dbReference>
<sequence>MDSLAELTRRLDNLIRLGTIAEVDHAAARCRVKSGRLLTTWLPWVALRAGTTLDWNPPTVGEQCVLFSPSGETTQALVLVGLYSEANPAPEKSASLHRRQYPDGAIIDYDHGSSALTATLPGGATVVLEASGGVTIEGDVTVNGMLKVSGDAKIDGTATANVDVIGANKSLLKHLHLGNLGAPTSPPL</sequence>
<name>A0A5J6QLY1_9GAMM</name>
<feature type="domain" description="Gp5/Type VI secretion system Vgr protein OB-fold" evidence="1">
    <location>
        <begin position="16"/>
        <end position="83"/>
    </location>
</feature>
<dbReference type="RefSeq" id="WP_151134014.1">
    <property type="nucleotide sequence ID" value="NZ_CP043311.1"/>
</dbReference>
<dbReference type="AlphaFoldDB" id="A0A5J6QLY1"/>
<evidence type="ECO:0000313" key="2">
    <source>
        <dbReference type="EMBL" id="QEY63367.1"/>
    </source>
</evidence>
<evidence type="ECO:0000313" key="3">
    <source>
        <dbReference type="Proteomes" id="UP000327179"/>
    </source>
</evidence>
<accession>A0A5J6QLY1</accession>
<evidence type="ECO:0000259" key="1">
    <source>
        <dbReference type="Pfam" id="PF04717"/>
    </source>
</evidence>
<proteinExistence type="predicted"/>
<dbReference type="InterPro" id="IPR006531">
    <property type="entry name" value="Gp5/Vgr_OB"/>
</dbReference>
<organism evidence="2 3">
    <name type="scientific">Metapseudomonas lalkuanensis</name>
    <dbReference type="NCBI Taxonomy" id="2604832"/>
    <lineage>
        <taxon>Bacteria</taxon>
        <taxon>Pseudomonadati</taxon>
        <taxon>Pseudomonadota</taxon>
        <taxon>Gammaproteobacteria</taxon>
        <taxon>Pseudomonadales</taxon>
        <taxon>Pseudomonadaceae</taxon>
        <taxon>Metapseudomonas</taxon>
    </lineage>
</organism>
<gene>
    <name evidence="2" type="ORF">FXN65_15380</name>
</gene>
<protein>
    <submittedName>
        <fullName evidence="2">Phage baseplate assembly protein V</fullName>
    </submittedName>
</protein>
<keyword evidence="3" id="KW-1185">Reference proteome</keyword>
<dbReference type="NCBIfam" id="TIGR01644">
    <property type="entry name" value="phage_P2_V"/>
    <property type="match status" value="1"/>
</dbReference>
<dbReference type="Gene3D" id="6.20.150.10">
    <property type="match status" value="1"/>
</dbReference>
<dbReference type="EMBL" id="CP043311">
    <property type="protein sequence ID" value="QEY63367.1"/>
    <property type="molecule type" value="Genomic_DNA"/>
</dbReference>
<dbReference type="Gene3D" id="2.40.50.230">
    <property type="entry name" value="Gp5 N-terminal domain"/>
    <property type="match status" value="1"/>
</dbReference>
<dbReference type="Proteomes" id="UP000327179">
    <property type="component" value="Chromosome"/>
</dbReference>
<reference evidence="2 3" key="1">
    <citation type="submission" date="2019-08" db="EMBL/GenBank/DDBJ databases">
        <title>Whole-genome Sequencing of e-waste polymer degrading bacterium Pseudomonas sp. strain PE08.</title>
        <authorList>
            <person name="Kirdat K."/>
            <person name="Debbarma P."/>
            <person name="Narawade N."/>
            <person name="Suyal D."/>
            <person name="Thorat V."/>
            <person name="Shouche Y."/>
            <person name="Goel R."/>
            <person name="Yadav A."/>
        </authorList>
    </citation>
    <scope>NUCLEOTIDE SEQUENCE [LARGE SCALE GENOMIC DNA]</scope>
    <source>
        <strain evidence="2 3">PE08</strain>
    </source>
</reference>
<dbReference type="Pfam" id="PF04717">
    <property type="entry name" value="Phage_base_V"/>
    <property type="match status" value="1"/>
</dbReference>